<comment type="caution">
    <text evidence="1">The sequence shown here is derived from an EMBL/GenBank/DDBJ whole genome shotgun (WGS) entry which is preliminary data.</text>
</comment>
<name>A0A483NEX4_KLEPN</name>
<evidence type="ECO:0000313" key="1">
    <source>
        <dbReference type="EMBL" id="TCX98084.1"/>
    </source>
</evidence>
<organism evidence="1">
    <name type="scientific">Klebsiella pneumoniae</name>
    <dbReference type="NCBI Taxonomy" id="573"/>
    <lineage>
        <taxon>Bacteria</taxon>
        <taxon>Pseudomonadati</taxon>
        <taxon>Pseudomonadota</taxon>
        <taxon>Gammaproteobacteria</taxon>
        <taxon>Enterobacterales</taxon>
        <taxon>Enterobacteriaceae</taxon>
        <taxon>Klebsiella/Raoultella group</taxon>
        <taxon>Klebsiella</taxon>
        <taxon>Klebsiella pneumoniae complex</taxon>
    </lineage>
</organism>
<dbReference type="RefSeq" id="WP_130166094.1">
    <property type="nucleotide sequence ID" value="NZ_BHWE01000032.1"/>
</dbReference>
<protein>
    <submittedName>
        <fullName evidence="1">Uncharacterized protein</fullName>
    </submittedName>
</protein>
<evidence type="ECO:0000313" key="4">
    <source>
        <dbReference type="EMBL" id="TCZ68043.1"/>
    </source>
</evidence>
<evidence type="ECO:0000313" key="3">
    <source>
        <dbReference type="EMBL" id="TCZ31683.1"/>
    </source>
</evidence>
<dbReference type="AlphaFoldDB" id="A0A483NEX4"/>
<sequence length="255" mass="28938">MSNIDELKLLQKQSLAAAKLSGEKHYRGYVPCKHGHVSDRLVSTQQCCKCLELRKRGMRKVDGVPQSKSSRVKKNTALNLGKTHYFTGVACKRGHIAPRLVSTRQCTECLSLRDRKDVPQILSEAAKNRLNAARRSRVGRAKSRAYYGNVLKHDPTYKLRRKAYDEINNALAWNSGKVKMAIGYTSDELRERIQSQFQPGMTWSNRGEWEIDHRKPISAFIAEGVTDLMVINALDNLQPLWKEENAIKGSKYIPA</sequence>
<reference evidence="1" key="1">
    <citation type="submission" date="2019-01" db="EMBL/GenBank/DDBJ databases">
        <authorList>
            <person name="Lista F."/>
            <person name="Anselmo A."/>
        </authorList>
    </citation>
    <scope>NUCLEOTIDE SEQUENCE</scope>
    <source>
        <strain evidence="4">1R</strain>
        <strain evidence="2">1S</strain>
        <strain evidence="3">3R</strain>
        <strain evidence="1">4S</strain>
    </source>
</reference>
<evidence type="ECO:0000313" key="2">
    <source>
        <dbReference type="EMBL" id="TCY06039.1"/>
    </source>
</evidence>
<dbReference type="EMBL" id="SDCV01000013">
    <property type="protein sequence ID" value="TCY06039.1"/>
    <property type="molecule type" value="Genomic_DNA"/>
</dbReference>
<gene>
    <name evidence="2" type="ORF">ETE68_15590</name>
    <name evidence="1" type="ORF">ETE73_14070</name>
    <name evidence="3" type="ORF">ETH54_15780</name>
    <name evidence="4" type="ORF">ETH64_16260</name>
</gene>
<accession>A0A483NEX4</accession>
<dbReference type="EMBL" id="SDCS01000013">
    <property type="protein sequence ID" value="TCX98084.1"/>
    <property type="molecule type" value="Genomic_DNA"/>
</dbReference>
<proteinExistence type="predicted"/>
<dbReference type="EMBL" id="SDDS01000032">
    <property type="protein sequence ID" value="TCZ31683.1"/>
    <property type="molecule type" value="Genomic_DNA"/>
</dbReference>
<dbReference type="EMBL" id="SDDU01000015">
    <property type="protein sequence ID" value="TCZ68043.1"/>
    <property type="molecule type" value="Genomic_DNA"/>
</dbReference>